<feature type="compositionally biased region" description="Low complexity" evidence="1">
    <location>
        <begin position="12"/>
        <end position="26"/>
    </location>
</feature>
<sequence>MHTKRRREQQRAGASAPLGAASAEELQGNDIAQEDSYPDVGPPVDPEATRSDPVASDLEEMLIQRFDVYFKVAIGSYDRRPVRRPEGEIPKDLLAAGNAVLARKLGSLPAANGRQCISRLNAAVYAIARSIAATADSLRQERMPDDPKRRLKELIELRRSQLCVVSTLTEEIRRRQALRQRKEGAKVRPSQNFLRIAAVHRIRRRGELGLVLRRFKDQLNVTQLEIRKLEETRRRKLVRRKGASFVVQERAEFPSQVPVASVREYWLPIVGMSRPFEVRPELEEWSRTLGPLPRETPLQSGELTEGASRSRTGFARVGWY</sequence>
<dbReference type="AlphaFoldDB" id="W6N8U6"/>
<feature type="region of interest" description="Disordered" evidence="1">
    <location>
        <begin position="289"/>
        <end position="309"/>
    </location>
</feature>
<evidence type="ECO:0000313" key="2">
    <source>
        <dbReference type="EMBL" id="CDL93718.1"/>
    </source>
</evidence>
<evidence type="ECO:0000256" key="1">
    <source>
        <dbReference type="SAM" id="MobiDB-lite"/>
    </source>
</evidence>
<comment type="caution">
    <text evidence="2">The sequence shown here is derived from an EMBL/GenBank/DDBJ whole genome shotgun (WGS) entry which is preliminary data.</text>
</comment>
<reference evidence="2" key="2">
    <citation type="submission" date="2013-05" db="EMBL/GenBank/DDBJ databases">
        <title>The genome and transcriptome of Haemonchus contortus: a key model parasite for drug and vaccine discovery.</title>
        <authorList>
            <person name="Laing R."/>
            <person name="Kikuchi T."/>
            <person name="Martinelli A."/>
            <person name="Tsai I.J."/>
            <person name="Beech R.N."/>
            <person name="Redman E."/>
            <person name="Holroyd N."/>
            <person name="Bartley D.J."/>
            <person name="Beasley H."/>
            <person name="Britton C."/>
            <person name="Curran D."/>
            <person name="Devaney E."/>
            <person name="Gilabert A."/>
            <person name="Jackson F."/>
            <person name="Hunt M."/>
            <person name="Johnston S."/>
            <person name="Kryukov I."/>
            <person name="Li K."/>
            <person name="Morrison A.A."/>
            <person name="Reid A.J."/>
            <person name="Sargison N."/>
            <person name="Saunders G."/>
            <person name="Wasmuth J.D."/>
            <person name="Wolstenholme A."/>
            <person name="Berriman M."/>
            <person name="Gilleard J.S."/>
            <person name="Cotton J.A."/>
        </authorList>
    </citation>
    <scope>NUCLEOTIDE SEQUENCE [LARGE SCALE GENOMIC DNA]</scope>
    <source>
        <strain evidence="2">ISE/inbred ISE</strain>
    </source>
</reference>
<protein>
    <submittedName>
        <fullName evidence="2">Uncharacterized protein</fullName>
    </submittedName>
</protein>
<proteinExistence type="predicted"/>
<accession>W6N8U6</accession>
<feature type="compositionally biased region" description="Polar residues" evidence="1">
    <location>
        <begin position="297"/>
        <end position="309"/>
    </location>
</feature>
<feature type="region of interest" description="Disordered" evidence="1">
    <location>
        <begin position="1"/>
        <end position="53"/>
    </location>
</feature>
<reference evidence="2" key="1">
    <citation type="submission" date="2013-03" db="EMBL/GenBank/DDBJ databases">
        <authorList>
            <person name="Aslett M."/>
        </authorList>
    </citation>
    <scope>NUCLEOTIDE SEQUENCE [LARGE SCALE GENOMIC DNA]</scope>
    <source>
        <strain evidence="2">ISE/inbred ISE</strain>
    </source>
</reference>
<gene>
    <name evidence="2" type="ORF">HCOI_00049100</name>
</gene>
<dbReference type="EMBL" id="CAVP010051987">
    <property type="protein sequence ID" value="CDL93718.1"/>
    <property type="molecule type" value="Genomic_DNA"/>
</dbReference>
<name>W6N8U6_HAECO</name>
<organism evidence="2">
    <name type="scientific">Haemonchus contortus</name>
    <name type="common">Barber pole worm</name>
    <dbReference type="NCBI Taxonomy" id="6289"/>
    <lineage>
        <taxon>Eukaryota</taxon>
        <taxon>Metazoa</taxon>
        <taxon>Ecdysozoa</taxon>
        <taxon>Nematoda</taxon>
        <taxon>Chromadorea</taxon>
        <taxon>Rhabditida</taxon>
        <taxon>Rhabditina</taxon>
        <taxon>Rhabditomorpha</taxon>
        <taxon>Strongyloidea</taxon>
        <taxon>Trichostrongylidae</taxon>
        <taxon>Haemonchus</taxon>
    </lineage>
</organism>